<dbReference type="STRING" id="1389489.O159_17420"/>
<dbReference type="HOGENOM" id="CLU_1872860_0_0_11"/>
<dbReference type="GO" id="GO:0006310">
    <property type="term" value="P:DNA recombination"/>
    <property type="evidence" value="ECO:0007669"/>
    <property type="project" value="UniProtKB-KW"/>
</dbReference>
<dbReference type="PANTHER" id="PTHR41251">
    <property type="entry name" value="NON-HOMOLOGOUS END JOINING PROTEIN KU"/>
    <property type="match status" value="1"/>
</dbReference>
<dbReference type="InterPro" id="IPR009187">
    <property type="entry name" value="Prok_Ku"/>
</dbReference>
<dbReference type="EMBL" id="CP006734">
    <property type="protein sequence ID" value="AGW41784.1"/>
    <property type="molecule type" value="Genomic_DNA"/>
</dbReference>
<dbReference type="PATRIC" id="fig|1389489.3.peg.1675"/>
<evidence type="ECO:0000313" key="3">
    <source>
        <dbReference type="EMBL" id="AGW41784.1"/>
    </source>
</evidence>
<evidence type="ECO:0000256" key="2">
    <source>
        <dbReference type="SAM" id="MobiDB-lite"/>
    </source>
</evidence>
<keyword evidence="1" id="KW-0233">DNA recombination</keyword>
<accession>U3P8I4</accession>
<proteinExistence type="predicted"/>
<dbReference type="AlphaFoldDB" id="U3P8I4"/>
<evidence type="ECO:0008006" key="5">
    <source>
        <dbReference type="Google" id="ProtNLM"/>
    </source>
</evidence>
<sequence>MQTLLWHDEIREASFPSLETAPPITERELALSSALMESFVGDFQPETFTDEYQEELRKLIAAKIERGESVGAAETFGGEASPAKAGGGEVIDLMEALQRSVERSRRKTSSAKPAAEKPAAGKNAATASAKKTRKPA</sequence>
<organism evidence="3 4">
    <name type="scientific">Leifsonia xyli subsp. cynodontis DSM 46306</name>
    <dbReference type="NCBI Taxonomy" id="1389489"/>
    <lineage>
        <taxon>Bacteria</taxon>
        <taxon>Bacillati</taxon>
        <taxon>Actinomycetota</taxon>
        <taxon>Actinomycetes</taxon>
        <taxon>Micrococcales</taxon>
        <taxon>Microbacteriaceae</taxon>
        <taxon>Leifsonia</taxon>
    </lineage>
</organism>
<dbReference type="KEGG" id="lxy:O159_17420"/>
<feature type="region of interest" description="Disordered" evidence="2">
    <location>
        <begin position="98"/>
        <end position="136"/>
    </location>
</feature>
<dbReference type="Proteomes" id="UP000016743">
    <property type="component" value="Chromosome"/>
</dbReference>
<feature type="compositionally biased region" description="Low complexity" evidence="2">
    <location>
        <begin position="110"/>
        <end position="129"/>
    </location>
</feature>
<gene>
    <name evidence="3" type="ORF">O159_17420</name>
</gene>
<protein>
    <recommendedName>
        <fullName evidence="5">Ku domain-containing protein</fullName>
    </recommendedName>
</protein>
<name>U3P8I4_LEIXC</name>
<evidence type="ECO:0000313" key="4">
    <source>
        <dbReference type="Proteomes" id="UP000016743"/>
    </source>
</evidence>
<dbReference type="eggNOG" id="COG1273">
    <property type="taxonomic scope" value="Bacteria"/>
</dbReference>
<dbReference type="SUPFAM" id="SSF100939">
    <property type="entry name" value="SPOC domain-like"/>
    <property type="match status" value="1"/>
</dbReference>
<dbReference type="GO" id="GO:0003690">
    <property type="term" value="F:double-stranded DNA binding"/>
    <property type="evidence" value="ECO:0007669"/>
    <property type="project" value="TreeGrafter"/>
</dbReference>
<reference evidence="3 4" key="1">
    <citation type="journal article" date="2013" name="Genome Announc.">
        <title>Complete Genome Sequence of Leifsonia xyli subsp. cynodontis Strain DSM46306, a Gram-Positive Bacterial Pathogen of Grasses.</title>
        <authorList>
            <person name="Monteiro-Vitorello C.B."/>
            <person name="Zerillo M.M."/>
            <person name="Van Sluys M.A."/>
            <person name="Camargo L.E."/>
            <person name="Kitajima J.P."/>
        </authorList>
    </citation>
    <scope>NUCLEOTIDE SEQUENCE [LARGE SCALE GENOMIC DNA]</scope>
    <source>
        <strain evidence="3 4">DSM 46306</strain>
    </source>
</reference>
<keyword evidence="4" id="KW-1185">Reference proteome</keyword>
<dbReference type="PANTHER" id="PTHR41251:SF1">
    <property type="entry name" value="NON-HOMOLOGOUS END JOINING PROTEIN KU"/>
    <property type="match status" value="1"/>
</dbReference>
<evidence type="ECO:0000256" key="1">
    <source>
        <dbReference type="ARBA" id="ARBA00023172"/>
    </source>
</evidence>
<dbReference type="InterPro" id="IPR016194">
    <property type="entry name" value="SPOC-like_C_dom_sf"/>
</dbReference>